<feature type="transmembrane region" description="Helical" evidence="1">
    <location>
        <begin position="233"/>
        <end position="255"/>
    </location>
</feature>
<reference evidence="2 3" key="1">
    <citation type="submission" date="2024-09" db="EMBL/GenBank/DDBJ databases">
        <authorList>
            <person name="Sun Q."/>
            <person name="Mori K."/>
        </authorList>
    </citation>
    <scope>NUCLEOTIDE SEQUENCE [LARGE SCALE GENOMIC DNA]</scope>
    <source>
        <strain evidence="2 3">TBRC 3947</strain>
    </source>
</reference>
<dbReference type="EMBL" id="JBHLUH010000039">
    <property type="protein sequence ID" value="MFC0529946.1"/>
    <property type="molecule type" value="Genomic_DNA"/>
</dbReference>
<feature type="transmembrane region" description="Helical" evidence="1">
    <location>
        <begin position="130"/>
        <end position="153"/>
    </location>
</feature>
<dbReference type="InterPro" id="IPR038770">
    <property type="entry name" value="Na+/solute_symporter_sf"/>
</dbReference>
<proteinExistence type="predicted"/>
<evidence type="ECO:0000256" key="1">
    <source>
        <dbReference type="SAM" id="Phobius"/>
    </source>
</evidence>
<dbReference type="PANTHER" id="PTHR18640:SF5">
    <property type="entry name" value="SODIUM_BILE ACID COTRANSPORTER 7"/>
    <property type="match status" value="1"/>
</dbReference>
<keyword evidence="1" id="KW-0812">Transmembrane</keyword>
<dbReference type="RefSeq" id="WP_377253021.1">
    <property type="nucleotide sequence ID" value="NZ_JBHLUH010000039.1"/>
</dbReference>
<dbReference type="Gene3D" id="1.20.1530.20">
    <property type="match status" value="1"/>
</dbReference>
<name>A0ABV6M5I5_9ACTN</name>
<accession>A0ABV6M5I5</accession>
<gene>
    <name evidence="2" type="ORF">ACFFIA_19990</name>
</gene>
<dbReference type="PANTHER" id="PTHR18640">
    <property type="entry name" value="SOLUTE CARRIER FAMILY 10 MEMBER 7"/>
    <property type="match status" value="1"/>
</dbReference>
<evidence type="ECO:0000313" key="3">
    <source>
        <dbReference type="Proteomes" id="UP001589867"/>
    </source>
</evidence>
<evidence type="ECO:0000313" key="2">
    <source>
        <dbReference type="EMBL" id="MFC0529946.1"/>
    </source>
</evidence>
<comment type="caution">
    <text evidence="2">The sequence shown here is derived from an EMBL/GenBank/DDBJ whole genome shotgun (WGS) entry which is preliminary data.</text>
</comment>
<feature type="transmembrane region" description="Helical" evidence="1">
    <location>
        <begin position="262"/>
        <end position="283"/>
    </location>
</feature>
<dbReference type="Pfam" id="PF13593">
    <property type="entry name" value="SBF_like"/>
    <property type="match status" value="1"/>
</dbReference>
<dbReference type="Proteomes" id="UP001589867">
    <property type="component" value="Unassembled WGS sequence"/>
</dbReference>
<keyword evidence="3" id="KW-1185">Reference proteome</keyword>
<sequence>MSWPRWLPVDPYVAAMVATIAVASILPARGTAATAAGWATTAAVALLFFLYGARISPREALDGASHWRLHLVVLLTTFALFPAYGLLLGLLSPSVLDPDLYQGLLFLCAVPSTVQSAIALTSIAGGNVPAAIFSASFSSIVGIALTPLLVGAMMSDVGDASLSPAAFADIALRLLLPFVVGQLLRPWIGAAMKRRKKLLTLVDRGSILLVVYTAFSASVVGGIWGRVAVPDLLILLAVEVVLLAAVLGTLAALPFGRDDKVAIAFCGSTKSAAAGLPMATVLFSGPAAGLLILPLIIFHQLQLVTGTVLARRWAMRRAAGPARVT</sequence>
<keyword evidence="1" id="KW-1133">Transmembrane helix</keyword>
<protein>
    <submittedName>
        <fullName evidence="2">Bile acid:sodium symporter family protein</fullName>
    </submittedName>
</protein>
<feature type="transmembrane region" description="Helical" evidence="1">
    <location>
        <begin position="12"/>
        <end position="29"/>
    </location>
</feature>
<feature type="transmembrane region" description="Helical" evidence="1">
    <location>
        <begin position="103"/>
        <end position="123"/>
    </location>
</feature>
<organism evidence="2 3">
    <name type="scientific">Phytohabitans kaempferiae</name>
    <dbReference type="NCBI Taxonomy" id="1620943"/>
    <lineage>
        <taxon>Bacteria</taxon>
        <taxon>Bacillati</taxon>
        <taxon>Actinomycetota</taxon>
        <taxon>Actinomycetes</taxon>
        <taxon>Micromonosporales</taxon>
        <taxon>Micromonosporaceae</taxon>
    </lineage>
</organism>
<dbReference type="InterPro" id="IPR016833">
    <property type="entry name" value="Put_Na-Bile_cotransptr"/>
</dbReference>
<feature type="transmembrane region" description="Helical" evidence="1">
    <location>
        <begin position="289"/>
        <end position="310"/>
    </location>
</feature>
<dbReference type="PIRSF" id="PIRSF026166">
    <property type="entry name" value="UCP026166"/>
    <property type="match status" value="1"/>
</dbReference>
<feature type="transmembrane region" description="Helical" evidence="1">
    <location>
        <begin position="205"/>
        <end position="227"/>
    </location>
</feature>
<keyword evidence="1" id="KW-0472">Membrane</keyword>
<feature type="transmembrane region" description="Helical" evidence="1">
    <location>
        <begin position="35"/>
        <end position="55"/>
    </location>
</feature>
<feature type="transmembrane region" description="Helical" evidence="1">
    <location>
        <begin position="67"/>
        <end position="91"/>
    </location>
</feature>
<feature type="transmembrane region" description="Helical" evidence="1">
    <location>
        <begin position="165"/>
        <end position="184"/>
    </location>
</feature>